<organism evidence="1 2">
    <name type="scientific">Gulo gulo</name>
    <name type="common">Wolverine</name>
    <name type="synonym">Gluton</name>
    <dbReference type="NCBI Taxonomy" id="48420"/>
    <lineage>
        <taxon>Eukaryota</taxon>
        <taxon>Metazoa</taxon>
        <taxon>Chordata</taxon>
        <taxon>Craniata</taxon>
        <taxon>Vertebrata</taxon>
        <taxon>Euteleostomi</taxon>
        <taxon>Mammalia</taxon>
        <taxon>Eutheria</taxon>
        <taxon>Laurasiatheria</taxon>
        <taxon>Carnivora</taxon>
        <taxon>Caniformia</taxon>
        <taxon>Musteloidea</taxon>
        <taxon>Mustelidae</taxon>
        <taxon>Guloninae</taxon>
        <taxon>Gulo</taxon>
    </lineage>
</organism>
<evidence type="ECO:0000313" key="1">
    <source>
        <dbReference type="EMBL" id="VCW84466.1"/>
    </source>
</evidence>
<comment type="caution">
    <text evidence="1">The sequence shown here is derived from an EMBL/GenBank/DDBJ whole genome shotgun (WGS) entry which is preliminary data.</text>
</comment>
<reference evidence="1 2" key="1">
    <citation type="submission" date="2018-10" db="EMBL/GenBank/DDBJ databases">
        <authorList>
            <person name="Ekblom R."/>
            <person name="Jareborg N."/>
        </authorList>
    </citation>
    <scope>NUCLEOTIDE SEQUENCE [LARGE SCALE GENOMIC DNA]</scope>
    <source>
        <tissue evidence="1">Muscle</tissue>
    </source>
</reference>
<dbReference type="Proteomes" id="UP000269945">
    <property type="component" value="Unassembled WGS sequence"/>
</dbReference>
<keyword evidence="2" id="KW-1185">Reference proteome</keyword>
<gene>
    <name evidence="1" type="ORF">BN2614_LOCUS2</name>
</gene>
<sequence length="48" mass="5230">MVPPLLPRVLGNSVCPRRGEKTLVLLRPVFTSTEIHLPIPSCCSMLSA</sequence>
<protein>
    <submittedName>
        <fullName evidence="1">Uncharacterized protein</fullName>
    </submittedName>
</protein>
<accession>A0A9X9LSB2</accession>
<proteinExistence type="predicted"/>
<dbReference type="EMBL" id="CYRY02014327">
    <property type="protein sequence ID" value="VCW84466.1"/>
    <property type="molecule type" value="Genomic_DNA"/>
</dbReference>
<evidence type="ECO:0000313" key="2">
    <source>
        <dbReference type="Proteomes" id="UP000269945"/>
    </source>
</evidence>
<name>A0A9X9LSB2_GULGU</name>
<dbReference type="AlphaFoldDB" id="A0A9X9LSB2"/>